<name>A0ABS7PD66_9SPHN</name>
<dbReference type="PANTHER" id="PTHR28152:SF1">
    <property type="entry name" value="HYDROXYACYL-THIOESTER DEHYDRATASE TYPE 2, MITOCHONDRIAL"/>
    <property type="match status" value="1"/>
</dbReference>
<evidence type="ECO:0000313" key="3">
    <source>
        <dbReference type="Proteomes" id="UP000759298"/>
    </source>
</evidence>
<dbReference type="EMBL" id="JAHWXP010000002">
    <property type="protein sequence ID" value="MBY8337005.1"/>
    <property type="molecule type" value="Genomic_DNA"/>
</dbReference>
<dbReference type="RefSeq" id="WP_222824594.1">
    <property type="nucleotide sequence ID" value="NZ_JAHWXP010000002.1"/>
</dbReference>
<gene>
    <name evidence="2" type="ORF">KYN89_08080</name>
</gene>
<keyword evidence="3" id="KW-1185">Reference proteome</keyword>
<dbReference type="PANTHER" id="PTHR28152">
    <property type="entry name" value="HYDROXYACYL-THIOESTER DEHYDRATASE TYPE 2, MITOCHONDRIAL"/>
    <property type="match status" value="1"/>
</dbReference>
<proteinExistence type="predicted"/>
<sequence>MANDWSDWIGREARAAERLDESLAARWLATLDLTAPEGAALPQGVHFALCTPQAPTAMLGEDGHPARSDDPASLYPPIDLPRRMWAGSEITFLRPLMLGDRIDKLSRVVSLSEKEGRSGRLAFLELEHEIAANGEPAIRERQTLVYREAAAPDASLVPPVVGEKLFDPQAWDRVQTMVPSEALLFRFSALTFNTHRIHYDAPYAREVERYRGPVVHGPLLATLLLQLAADVAGPVGSFGFSARSPAIVGDTLHLAVREQGDTLELAALNDAGAVLTTAHASR</sequence>
<dbReference type="InterPro" id="IPR052741">
    <property type="entry name" value="Mitochondrial_HTD2"/>
</dbReference>
<accession>A0ABS7PD66</accession>
<feature type="domain" description="FAS1-like dehydratase" evidence="1">
    <location>
        <begin position="76"/>
        <end position="137"/>
    </location>
</feature>
<evidence type="ECO:0000313" key="2">
    <source>
        <dbReference type="EMBL" id="MBY8337005.1"/>
    </source>
</evidence>
<comment type="caution">
    <text evidence="2">The sequence shown here is derived from an EMBL/GenBank/DDBJ whole genome shotgun (WGS) entry which is preliminary data.</text>
</comment>
<organism evidence="2 3">
    <name type="scientific">Alteriqipengyuania abyssalis</name>
    <dbReference type="NCBI Taxonomy" id="2860200"/>
    <lineage>
        <taxon>Bacteria</taxon>
        <taxon>Pseudomonadati</taxon>
        <taxon>Pseudomonadota</taxon>
        <taxon>Alphaproteobacteria</taxon>
        <taxon>Sphingomonadales</taxon>
        <taxon>Erythrobacteraceae</taxon>
        <taxon>Alteriqipengyuania</taxon>
    </lineage>
</organism>
<reference evidence="2 3" key="1">
    <citation type="submission" date="2021-07" db="EMBL/GenBank/DDBJ databases">
        <title>Alteriqipengyuania abyssalis NZ-12B nov, sp.nov isolated from deep sea sponge in pacific ocean.</title>
        <authorList>
            <person name="Tareen S."/>
            <person name="Wink J."/>
        </authorList>
    </citation>
    <scope>NUCLEOTIDE SEQUENCE [LARGE SCALE GENOMIC DNA]</scope>
    <source>
        <strain evidence="2 3">NZ-12B</strain>
    </source>
</reference>
<dbReference type="InterPro" id="IPR039569">
    <property type="entry name" value="FAS1-like_DH_region"/>
</dbReference>
<dbReference type="Gene3D" id="3.10.129.10">
    <property type="entry name" value="Hotdog Thioesterase"/>
    <property type="match status" value="2"/>
</dbReference>
<dbReference type="Proteomes" id="UP000759298">
    <property type="component" value="Unassembled WGS sequence"/>
</dbReference>
<evidence type="ECO:0000259" key="1">
    <source>
        <dbReference type="Pfam" id="PF13452"/>
    </source>
</evidence>
<dbReference type="Pfam" id="PF13452">
    <property type="entry name" value="FAS1_DH_region"/>
    <property type="match status" value="1"/>
</dbReference>
<dbReference type="InterPro" id="IPR029069">
    <property type="entry name" value="HotDog_dom_sf"/>
</dbReference>
<protein>
    <submittedName>
        <fullName evidence="2">MaoC family dehydratase N-terminal domain-containing protein</fullName>
    </submittedName>
</protein>
<dbReference type="SUPFAM" id="SSF54637">
    <property type="entry name" value="Thioesterase/thiol ester dehydrase-isomerase"/>
    <property type="match status" value="2"/>
</dbReference>